<keyword evidence="2" id="KW-1185">Reference proteome</keyword>
<reference evidence="1 2" key="1">
    <citation type="submission" date="2013-11" db="EMBL/GenBank/DDBJ databases">
        <title>Opisthorchis viverrini - life in the bile duct.</title>
        <authorList>
            <person name="Young N.D."/>
            <person name="Nagarajan N."/>
            <person name="Lin S.J."/>
            <person name="Korhonen P.K."/>
            <person name="Jex A.R."/>
            <person name="Hall R.S."/>
            <person name="Safavi-Hemami H."/>
            <person name="Kaewkong W."/>
            <person name="Bertrand D."/>
            <person name="Gao S."/>
            <person name="Seet Q."/>
            <person name="Wongkham S."/>
            <person name="Teh B.T."/>
            <person name="Wongkham C."/>
            <person name="Intapan P.M."/>
            <person name="Maleewong W."/>
            <person name="Yang X."/>
            <person name="Hu M."/>
            <person name="Wang Z."/>
            <person name="Hofmann A."/>
            <person name="Sternberg P.W."/>
            <person name="Tan P."/>
            <person name="Wang J."/>
            <person name="Gasser R.B."/>
        </authorList>
    </citation>
    <scope>NUCLEOTIDE SEQUENCE [LARGE SCALE GENOMIC DNA]</scope>
</reference>
<dbReference type="Proteomes" id="UP000054324">
    <property type="component" value="Unassembled WGS sequence"/>
</dbReference>
<dbReference type="GeneID" id="20320564"/>
<name>A0A074ZSJ3_OPIVI</name>
<evidence type="ECO:0000313" key="2">
    <source>
        <dbReference type="Proteomes" id="UP000054324"/>
    </source>
</evidence>
<dbReference type="AlphaFoldDB" id="A0A074ZSJ3"/>
<proteinExistence type="predicted"/>
<sequence>MVFILCCQAIVDRLWLSSTLHVVVRKKPFEEVGRLTYAAHGQASANYAVRNPRVSFNPIFYLNTTLHVADIIKSSWNPIEHPVTRRKHEGWDTARFLEHRQGNSRDRGRRNPRVSFNPIFYLNTTLHVADIIKSSWNPIEHPVRGSNPTSTSRLPLSRLGQPGSILALVKPSGGVAVRPRKGATAATKSVMHLGHSEAMHQVTKILGINQLIQFISYDTCAMGTLVPAVTVSITGKRECGTYSQAFEAMTYSVCTELQSVGAYDDTTNKQRPALILIKPNNHSAQATVYWDPVQ</sequence>
<dbReference type="CTD" id="20320564"/>
<gene>
    <name evidence="1" type="ORF">T265_06385</name>
</gene>
<dbReference type="OrthoDB" id="6266369at2759"/>
<dbReference type="KEGG" id="ovi:T265_06385"/>
<organism evidence="1 2">
    <name type="scientific">Opisthorchis viverrini</name>
    <name type="common">Southeast Asian liver fluke</name>
    <dbReference type="NCBI Taxonomy" id="6198"/>
    <lineage>
        <taxon>Eukaryota</taxon>
        <taxon>Metazoa</taxon>
        <taxon>Spiralia</taxon>
        <taxon>Lophotrochozoa</taxon>
        <taxon>Platyhelminthes</taxon>
        <taxon>Trematoda</taxon>
        <taxon>Digenea</taxon>
        <taxon>Opisthorchiida</taxon>
        <taxon>Opisthorchiata</taxon>
        <taxon>Opisthorchiidae</taxon>
        <taxon>Opisthorchis</taxon>
    </lineage>
</organism>
<dbReference type="RefSeq" id="XP_009169897.1">
    <property type="nucleotide sequence ID" value="XM_009171633.1"/>
</dbReference>
<dbReference type="EMBL" id="KL596750">
    <property type="protein sequence ID" value="KER26335.1"/>
    <property type="molecule type" value="Genomic_DNA"/>
</dbReference>
<evidence type="ECO:0000313" key="1">
    <source>
        <dbReference type="EMBL" id="KER26335.1"/>
    </source>
</evidence>
<accession>A0A074ZSJ3</accession>
<protein>
    <submittedName>
        <fullName evidence="1">Uncharacterized protein</fullName>
    </submittedName>
</protein>